<dbReference type="InterPro" id="IPR003651">
    <property type="entry name" value="Endonuclease3_FeS-loop_motif"/>
</dbReference>
<evidence type="ECO:0000259" key="16">
    <source>
        <dbReference type="SMART" id="SM00478"/>
    </source>
</evidence>
<dbReference type="InterPro" id="IPR023170">
    <property type="entry name" value="HhH_base_excis_C"/>
</dbReference>
<evidence type="ECO:0000256" key="2">
    <source>
        <dbReference type="ARBA" id="ARBA00001966"/>
    </source>
</evidence>
<proteinExistence type="inferred from homology"/>
<dbReference type="InterPro" id="IPR003265">
    <property type="entry name" value="HhH-GPD_domain"/>
</dbReference>
<keyword evidence="11" id="KW-0408">Iron</keyword>
<evidence type="ECO:0000313" key="17">
    <source>
        <dbReference type="EMBL" id="MFN2977379.1"/>
    </source>
</evidence>
<gene>
    <name evidence="17" type="ORF">ACK2TP_16530</name>
</gene>
<keyword evidence="14 17" id="KW-0326">Glycosidase</keyword>
<dbReference type="Proteomes" id="UP001634747">
    <property type="component" value="Unassembled WGS sequence"/>
</dbReference>
<accession>A0ABW9KSA6</accession>
<dbReference type="Pfam" id="PF00730">
    <property type="entry name" value="HhH-GPD"/>
    <property type="match status" value="1"/>
</dbReference>
<dbReference type="SMART" id="SM00525">
    <property type="entry name" value="FES"/>
    <property type="match status" value="1"/>
</dbReference>
<dbReference type="EMBL" id="JBJYXY010000001">
    <property type="protein sequence ID" value="MFN2977379.1"/>
    <property type="molecule type" value="Genomic_DNA"/>
</dbReference>
<dbReference type="InterPro" id="IPR044298">
    <property type="entry name" value="MIG/MutY"/>
</dbReference>
<comment type="cofactor">
    <cofactor evidence="2">
        <name>[4Fe-4S] cluster</name>
        <dbReference type="ChEBI" id="CHEBI:49883"/>
    </cofactor>
</comment>
<dbReference type="CDD" id="cd00056">
    <property type="entry name" value="ENDO3c"/>
    <property type="match status" value="1"/>
</dbReference>
<keyword evidence="18" id="KW-1185">Reference proteome</keyword>
<dbReference type="SUPFAM" id="SSF48150">
    <property type="entry name" value="DNA-glycosylase"/>
    <property type="match status" value="1"/>
</dbReference>
<dbReference type="SMART" id="SM00478">
    <property type="entry name" value="ENDO3c"/>
    <property type="match status" value="1"/>
</dbReference>
<evidence type="ECO:0000256" key="4">
    <source>
        <dbReference type="ARBA" id="ARBA00008343"/>
    </source>
</evidence>
<comment type="similarity">
    <text evidence="4">Belongs to the Nth/MutY family.</text>
</comment>
<evidence type="ECO:0000256" key="14">
    <source>
        <dbReference type="ARBA" id="ARBA00023295"/>
    </source>
</evidence>
<dbReference type="PANTHER" id="PTHR42944">
    <property type="entry name" value="ADENINE DNA GLYCOSYLASE"/>
    <property type="match status" value="1"/>
</dbReference>
<comment type="catalytic activity">
    <reaction evidence="1">
        <text>Hydrolyzes free adenine bases from 7,8-dihydro-8-oxoguanine:adenine mismatched double-stranded DNA, leaving an apurinic site.</text>
        <dbReference type="EC" id="3.2.2.31"/>
    </reaction>
</comment>
<evidence type="ECO:0000256" key="3">
    <source>
        <dbReference type="ARBA" id="ARBA00002933"/>
    </source>
</evidence>
<evidence type="ECO:0000256" key="7">
    <source>
        <dbReference type="ARBA" id="ARBA00022485"/>
    </source>
</evidence>
<feature type="region of interest" description="Disordered" evidence="15">
    <location>
        <begin position="400"/>
        <end position="427"/>
    </location>
</feature>
<evidence type="ECO:0000313" key="18">
    <source>
        <dbReference type="Proteomes" id="UP001634747"/>
    </source>
</evidence>
<comment type="function">
    <text evidence="3">Adenine glycosylase active on G-A mispairs. MutY also corrects error-prone DNA synthesis past GO lesions which are due to the oxidatively damaged form of guanine: 7,8-dihydro-8-oxoguanine (8-oxo-dGTP).</text>
</comment>
<evidence type="ECO:0000256" key="12">
    <source>
        <dbReference type="ARBA" id="ARBA00023014"/>
    </source>
</evidence>
<evidence type="ECO:0000256" key="11">
    <source>
        <dbReference type="ARBA" id="ARBA00023004"/>
    </source>
</evidence>
<dbReference type="InterPro" id="IPR004036">
    <property type="entry name" value="Endonuclease-III-like_CS2"/>
</dbReference>
<dbReference type="PANTHER" id="PTHR42944:SF1">
    <property type="entry name" value="ADENINE DNA GLYCOSYLASE"/>
    <property type="match status" value="1"/>
</dbReference>
<keyword evidence="12" id="KW-0411">Iron-sulfur</keyword>
<evidence type="ECO:0000256" key="9">
    <source>
        <dbReference type="ARBA" id="ARBA00022763"/>
    </source>
</evidence>
<feature type="domain" description="HhH-GPD" evidence="16">
    <location>
        <begin position="62"/>
        <end position="200"/>
    </location>
</feature>
<dbReference type="InterPro" id="IPR011257">
    <property type="entry name" value="DNA_glycosylase"/>
</dbReference>
<evidence type="ECO:0000256" key="10">
    <source>
        <dbReference type="ARBA" id="ARBA00022801"/>
    </source>
</evidence>
<dbReference type="Gene3D" id="1.10.340.30">
    <property type="entry name" value="Hypothetical protein, domain 2"/>
    <property type="match status" value="1"/>
</dbReference>
<dbReference type="PROSITE" id="PS01155">
    <property type="entry name" value="ENDONUCLEASE_III_2"/>
    <property type="match status" value="1"/>
</dbReference>
<sequence length="427" mass="47260">MAAKRTSSARSAASRAEVELPLDKSAQADFSAALLAWYRRHARDLPWRRDPDPYRTWVSEIMLQQTRVSAVLEHFRAFTERFPTLVALALAPEEDVLSRWSGLGYYRRARMLHRAAKFLLQEHEGTLPRTAAELRKLPGIGSYTAAAIASIAFGERTAVVDGNVERVLLRVAGRPEQADRATIDFVQRFAQALIDAPGQEAEATGVPAPAPGDHNQAMMELGATVCLPRGPRCLECPVYDWCRTRGEHPTPARAAMKSERVAYALTTRNNGPRGGVEVLLHRRGDEQTVMPGMLELPLLRSAPATEPMLRLRHAIMGTNYYAEVFGFKNRQQVHRAAQPGFQTAWFDTQMLDRLPLTGFARKVLQRAGLMAPAVPMPARSTVGEAPLASRLAARVSLLSTKPNRGSERTETGMRSQLLFDEEDSSDG</sequence>
<dbReference type="RefSeq" id="WP_263414456.1">
    <property type="nucleotide sequence ID" value="NZ_BAABBH010000001.1"/>
</dbReference>
<dbReference type="Gene3D" id="1.10.1670.10">
    <property type="entry name" value="Helix-hairpin-Helix base-excision DNA repair enzymes (C-terminal)"/>
    <property type="match status" value="1"/>
</dbReference>
<dbReference type="InterPro" id="IPR000445">
    <property type="entry name" value="HhH_motif"/>
</dbReference>
<keyword evidence="7" id="KW-0004">4Fe-4S</keyword>
<keyword evidence="13" id="KW-0234">DNA repair</keyword>
<organism evidence="17 18">
    <name type="scientific">Terriglobus aquaticus</name>
    <dbReference type="NCBI Taxonomy" id="940139"/>
    <lineage>
        <taxon>Bacteria</taxon>
        <taxon>Pseudomonadati</taxon>
        <taxon>Acidobacteriota</taxon>
        <taxon>Terriglobia</taxon>
        <taxon>Terriglobales</taxon>
        <taxon>Acidobacteriaceae</taxon>
        <taxon>Terriglobus</taxon>
    </lineage>
</organism>
<dbReference type="GO" id="GO:0016798">
    <property type="term" value="F:hydrolase activity, acting on glycosyl bonds"/>
    <property type="evidence" value="ECO:0007669"/>
    <property type="project" value="UniProtKB-KW"/>
</dbReference>
<evidence type="ECO:0000256" key="1">
    <source>
        <dbReference type="ARBA" id="ARBA00000843"/>
    </source>
</evidence>
<evidence type="ECO:0000256" key="15">
    <source>
        <dbReference type="SAM" id="MobiDB-lite"/>
    </source>
</evidence>
<name>A0ABW9KSA6_9BACT</name>
<keyword evidence="9" id="KW-0227">DNA damage</keyword>
<protein>
    <recommendedName>
        <fullName evidence="6">Adenine DNA glycosylase</fullName>
        <ecNumber evidence="5">3.2.2.31</ecNumber>
    </recommendedName>
</protein>
<comment type="caution">
    <text evidence="17">The sequence shown here is derived from an EMBL/GenBank/DDBJ whole genome shotgun (WGS) entry which is preliminary data.</text>
</comment>
<evidence type="ECO:0000256" key="5">
    <source>
        <dbReference type="ARBA" id="ARBA00012045"/>
    </source>
</evidence>
<evidence type="ECO:0000256" key="13">
    <source>
        <dbReference type="ARBA" id="ARBA00023204"/>
    </source>
</evidence>
<keyword evidence="10 17" id="KW-0378">Hydrolase</keyword>
<keyword evidence="8" id="KW-0479">Metal-binding</keyword>
<reference evidence="17 18" key="1">
    <citation type="submission" date="2024-12" db="EMBL/GenBank/DDBJ databases">
        <authorList>
            <person name="Lee Y."/>
        </authorList>
    </citation>
    <scope>NUCLEOTIDE SEQUENCE [LARGE SCALE GENOMIC DNA]</scope>
    <source>
        <strain evidence="17 18">03SUJ4</strain>
    </source>
</reference>
<dbReference type="EC" id="3.2.2.31" evidence="5"/>
<evidence type="ECO:0000256" key="6">
    <source>
        <dbReference type="ARBA" id="ARBA00022023"/>
    </source>
</evidence>
<evidence type="ECO:0000256" key="8">
    <source>
        <dbReference type="ARBA" id="ARBA00022723"/>
    </source>
</evidence>
<dbReference type="Pfam" id="PF00633">
    <property type="entry name" value="HHH"/>
    <property type="match status" value="1"/>
</dbReference>